<dbReference type="SFLD" id="SFLDS00028">
    <property type="entry name" value="Proline_Racemase"/>
    <property type="match status" value="1"/>
</dbReference>
<dbReference type="GO" id="GO:0016836">
    <property type="term" value="F:hydro-lyase activity"/>
    <property type="evidence" value="ECO:0007669"/>
    <property type="project" value="TreeGrafter"/>
</dbReference>
<name>A0A0U3PBU5_9MICC</name>
<dbReference type="Proteomes" id="UP000182725">
    <property type="component" value="Unassembled WGS sequence"/>
</dbReference>
<organism evidence="2 3">
    <name type="scientific">Arthrobacter alpinus</name>
    <dbReference type="NCBI Taxonomy" id="656366"/>
    <lineage>
        <taxon>Bacteria</taxon>
        <taxon>Bacillati</taxon>
        <taxon>Actinomycetota</taxon>
        <taxon>Actinomycetes</taxon>
        <taxon>Micrococcales</taxon>
        <taxon>Micrococcaceae</taxon>
        <taxon>Arthrobacter</taxon>
    </lineage>
</organism>
<dbReference type="KEGG" id="arw:MB46_15675"/>
<accession>A0A1H5N360</accession>
<comment type="similarity">
    <text evidence="1">Belongs to the proline racemase family.</text>
</comment>
<reference evidence="2 3" key="1">
    <citation type="submission" date="2016-10" db="EMBL/GenBank/DDBJ databases">
        <authorList>
            <person name="de Groot N.N."/>
        </authorList>
    </citation>
    <scope>NUCLEOTIDE SEQUENCE [LARGE SCALE GENOMIC DNA]</scope>
    <source>
        <strain evidence="2 3">DSM 22274</strain>
    </source>
</reference>
<dbReference type="PANTHER" id="PTHR33442:SF1">
    <property type="entry name" value="TRANS-3-HYDROXY-L-PROLINE DEHYDRATASE"/>
    <property type="match status" value="1"/>
</dbReference>
<evidence type="ECO:0000256" key="1">
    <source>
        <dbReference type="ARBA" id="ARBA00007529"/>
    </source>
</evidence>
<dbReference type="Pfam" id="PF05544">
    <property type="entry name" value="Pro_racemase"/>
    <property type="match status" value="1"/>
</dbReference>
<sequence>MKSALWEIETFDYHAAGEPFRIVPALPFTIDGATALERREHAMTGDANKIRKLLVNEPRGHAAMYGGFIVPPNDPGAHFGALFWHREGFSTVCGHGTMALGTWAVRSGMVRAPDDGETDVVIDTPSGRVTARVMMAGGKVAEVAFHNVPSYVVARDIEVKTADFGRLRVDLAWSGALYASLPAAAAGLEVTPSNLAKVVAAGHQVAAGLANEQAVHHQADSRLSGVFGTIFHEPVAHSGPGLAQRNVSVFADGQVDRSPSGSGTAARVALLSDSGELAEGEVLEHYSMIDSRFAARVVDQVHGPGGGLVVEVSGRAFPVGEGKFTLDADDELGLGFVLR</sequence>
<evidence type="ECO:0000313" key="3">
    <source>
        <dbReference type="Proteomes" id="UP000182725"/>
    </source>
</evidence>
<dbReference type="OrthoDB" id="181267at2"/>
<dbReference type="PANTHER" id="PTHR33442">
    <property type="entry name" value="TRANS-3-HYDROXY-L-PROLINE DEHYDRATASE"/>
    <property type="match status" value="1"/>
</dbReference>
<proteinExistence type="inferred from homology"/>
<dbReference type="STRING" id="656366.AS189_02960"/>
<dbReference type="RefSeq" id="WP_058945647.1">
    <property type="nucleotide sequence ID" value="NZ_CP013745.1"/>
</dbReference>
<evidence type="ECO:0000313" key="2">
    <source>
        <dbReference type="EMBL" id="SEE95377.1"/>
    </source>
</evidence>
<gene>
    <name evidence="2" type="ORF">SAMN04489740_3303</name>
</gene>
<dbReference type="InterPro" id="IPR008794">
    <property type="entry name" value="Pro_racemase_fam"/>
</dbReference>
<dbReference type="EMBL" id="FNTV01000001">
    <property type="protein sequence ID" value="SEE95377.1"/>
    <property type="molecule type" value="Genomic_DNA"/>
</dbReference>
<dbReference type="AlphaFoldDB" id="A0A0U3PBU5"/>
<protein>
    <submittedName>
        <fullName evidence="2">Proline racemase</fullName>
    </submittedName>
</protein>
<dbReference type="Gene3D" id="3.10.310.10">
    <property type="entry name" value="Diaminopimelate Epimerase, Chain A, domain 1"/>
    <property type="match status" value="2"/>
</dbReference>
<dbReference type="eggNOG" id="COG3938">
    <property type="taxonomic scope" value="Bacteria"/>
</dbReference>
<dbReference type="PIRSF" id="PIRSF029792">
    <property type="entry name" value="Pro_racemase"/>
    <property type="match status" value="1"/>
</dbReference>
<accession>A0A0U3PBU5</accession>
<dbReference type="SUPFAM" id="SSF54506">
    <property type="entry name" value="Diaminopimelate epimerase-like"/>
    <property type="match status" value="1"/>
</dbReference>